<feature type="compositionally biased region" description="Basic and acidic residues" evidence="1">
    <location>
        <begin position="43"/>
        <end position="59"/>
    </location>
</feature>
<protein>
    <submittedName>
        <fullName evidence="2">Uncharacterized protein</fullName>
    </submittedName>
</protein>
<gene>
    <name evidence="2" type="ORF">EYF80_012755</name>
</gene>
<keyword evidence="3" id="KW-1185">Reference proteome</keyword>
<organism evidence="2 3">
    <name type="scientific">Liparis tanakae</name>
    <name type="common">Tanaka's snailfish</name>
    <dbReference type="NCBI Taxonomy" id="230148"/>
    <lineage>
        <taxon>Eukaryota</taxon>
        <taxon>Metazoa</taxon>
        <taxon>Chordata</taxon>
        <taxon>Craniata</taxon>
        <taxon>Vertebrata</taxon>
        <taxon>Euteleostomi</taxon>
        <taxon>Actinopterygii</taxon>
        <taxon>Neopterygii</taxon>
        <taxon>Teleostei</taxon>
        <taxon>Neoteleostei</taxon>
        <taxon>Acanthomorphata</taxon>
        <taxon>Eupercaria</taxon>
        <taxon>Perciformes</taxon>
        <taxon>Cottioidei</taxon>
        <taxon>Cottales</taxon>
        <taxon>Liparidae</taxon>
        <taxon>Liparis</taxon>
    </lineage>
</organism>
<sequence>MQERKAEHQESRLITTRHGGTCGGPTKRRNYLLNIMEHLAAPEPHERMKTKIEQKKSKS</sequence>
<reference evidence="2 3" key="1">
    <citation type="submission" date="2019-03" db="EMBL/GenBank/DDBJ databases">
        <title>First draft genome of Liparis tanakae, snailfish: a comprehensive survey of snailfish specific genes.</title>
        <authorList>
            <person name="Kim W."/>
            <person name="Song I."/>
            <person name="Jeong J.-H."/>
            <person name="Kim D."/>
            <person name="Kim S."/>
            <person name="Ryu S."/>
            <person name="Song J.Y."/>
            <person name="Lee S.K."/>
        </authorList>
    </citation>
    <scope>NUCLEOTIDE SEQUENCE [LARGE SCALE GENOMIC DNA]</scope>
    <source>
        <tissue evidence="2">Muscle</tissue>
    </source>
</reference>
<dbReference type="AlphaFoldDB" id="A0A4Z2IH36"/>
<dbReference type="EMBL" id="SRLO01000087">
    <property type="protein sequence ID" value="TNN77117.1"/>
    <property type="molecule type" value="Genomic_DNA"/>
</dbReference>
<evidence type="ECO:0000313" key="2">
    <source>
        <dbReference type="EMBL" id="TNN77117.1"/>
    </source>
</evidence>
<dbReference type="Proteomes" id="UP000314294">
    <property type="component" value="Unassembled WGS sequence"/>
</dbReference>
<proteinExistence type="predicted"/>
<feature type="region of interest" description="Disordered" evidence="1">
    <location>
        <begin position="40"/>
        <end position="59"/>
    </location>
</feature>
<feature type="region of interest" description="Disordered" evidence="1">
    <location>
        <begin position="1"/>
        <end position="28"/>
    </location>
</feature>
<name>A0A4Z2IH36_9TELE</name>
<comment type="caution">
    <text evidence="2">The sequence shown here is derived from an EMBL/GenBank/DDBJ whole genome shotgun (WGS) entry which is preliminary data.</text>
</comment>
<accession>A0A4Z2IH36</accession>
<evidence type="ECO:0000256" key="1">
    <source>
        <dbReference type="SAM" id="MobiDB-lite"/>
    </source>
</evidence>
<evidence type="ECO:0000313" key="3">
    <source>
        <dbReference type="Proteomes" id="UP000314294"/>
    </source>
</evidence>
<feature type="compositionally biased region" description="Basic and acidic residues" evidence="1">
    <location>
        <begin position="1"/>
        <end position="11"/>
    </location>
</feature>